<accession>A0ABV7SZV0</accession>
<proteinExistence type="predicted"/>
<dbReference type="PANTHER" id="PTHR31157">
    <property type="entry name" value="SCP DOMAIN-CONTAINING PROTEIN"/>
    <property type="match status" value="1"/>
</dbReference>
<dbReference type="CDD" id="cd05379">
    <property type="entry name" value="CAP_bacterial"/>
    <property type="match status" value="1"/>
</dbReference>
<dbReference type="Proteomes" id="UP001595630">
    <property type="component" value="Unassembled WGS sequence"/>
</dbReference>
<feature type="domain" description="SCP" evidence="2">
    <location>
        <begin position="174"/>
        <end position="281"/>
    </location>
</feature>
<organism evidence="3 4">
    <name type="scientific">Stutzerimonas tarimensis</name>
    <dbReference type="NCBI Taxonomy" id="1507735"/>
    <lineage>
        <taxon>Bacteria</taxon>
        <taxon>Pseudomonadati</taxon>
        <taxon>Pseudomonadota</taxon>
        <taxon>Gammaproteobacteria</taxon>
        <taxon>Pseudomonadales</taxon>
        <taxon>Pseudomonadaceae</taxon>
        <taxon>Stutzerimonas</taxon>
    </lineage>
</organism>
<protein>
    <submittedName>
        <fullName evidence="3">CAP domain-containing protein</fullName>
    </submittedName>
</protein>
<evidence type="ECO:0000256" key="1">
    <source>
        <dbReference type="SAM" id="SignalP"/>
    </source>
</evidence>
<evidence type="ECO:0000313" key="3">
    <source>
        <dbReference type="EMBL" id="MFC3606372.1"/>
    </source>
</evidence>
<dbReference type="Gene3D" id="3.40.33.10">
    <property type="entry name" value="CAP"/>
    <property type="match status" value="1"/>
</dbReference>
<gene>
    <name evidence="3" type="ORF">ACFOMF_01045</name>
</gene>
<dbReference type="PANTHER" id="PTHR31157:SF1">
    <property type="entry name" value="SCP DOMAIN-CONTAINING PROTEIN"/>
    <property type="match status" value="1"/>
</dbReference>
<keyword evidence="4" id="KW-1185">Reference proteome</keyword>
<dbReference type="SUPFAM" id="SSF55797">
    <property type="entry name" value="PR-1-like"/>
    <property type="match status" value="1"/>
</dbReference>
<name>A0ABV7SZV0_9GAMM</name>
<feature type="chain" id="PRO_5047263698" evidence="1">
    <location>
        <begin position="26"/>
        <end position="285"/>
    </location>
</feature>
<evidence type="ECO:0000313" key="4">
    <source>
        <dbReference type="Proteomes" id="UP001595630"/>
    </source>
</evidence>
<dbReference type="Pfam" id="PF00188">
    <property type="entry name" value="CAP"/>
    <property type="match status" value="1"/>
</dbReference>
<reference evidence="4" key="1">
    <citation type="journal article" date="2019" name="Int. J. Syst. Evol. Microbiol.">
        <title>The Global Catalogue of Microorganisms (GCM) 10K type strain sequencing project: providing services to taxonomists for standard genome sequencing and annotation.</title>
        <authorList>
            <consortium name="The Broad Institute Genomics Platform"/>
            <consortium name="The Broad Institute Genome Sequencing Center for Infectious Disease"/>
            <person name="Wu L."/>
            <person name="Ma J."/>
        </authorList>
    </citation>
    <scope>NUCLEOTIDE SEQUENCE [LARGE SCALE GENOMIC DNA]</scope>
    <source>
        <strain evidence="4">KCTC 42447</strain>
    </source>
</reference>
<dbReference type="RefSeq" id="WP_386360364.1">
    <property type="nucleotide sequence ID" value="NZ_JBHRXZ010000002.1"/>
</dbReference>
<dbReference type="InterPro" id="IPR014044">
    <property type="entry name" value="CAP_dom"/>
</dbReference>
<feature type="signal peptide" evidence="1">
    <location>
        <begin position="1"/>
        <end position="25"/>
    </location>
</feature>
<sequence>MNRQIFRTACLLAYCGLLQAGAAHADESLELITLINDYREAPGECEGRRVESMGPLVPDDDLSRLRLASGDDWRAALQEIDYQAASAQAVVLSGLRDASATMGALHQNYCQLLLDPQFADIGVSREGNSWHLVLARPLLEDGLGDWQQAGQEILRQVNETRGAARRCGGEHFEAAPPLRWNEQLANAALAHSRDMADKNYFSHQGRDGSQVSDRINREDYTWRQVGENIAAGQGSPSQAISGWLASPGHCANIMNPNYQEMGAAYALEPQSDAAIYWTQVFATPR</sequence>
<dbReference type="EMBL" id="JBHRXZ010000002">
    <property type="protein sequence ID" value="MFC3606372.1"/>
    <property type="molecule type" value="Genomic_DNA"/>
</dbReference>
<evidence type="ECO:0000259" key="2">
    <source>
        <dbReference type="Pfam" id="PF00188"/>
    </source>
</evidence>
<keyword evidence="1" id="KW-0732">Signal</keyword>
<dbReference type="InterPro" id="IPR035940">
    <property type="entry name" value="CAP_sf"/>
</dbReference>
<comment type="caution">
    <text evidence="3">The sequence shown here is derived from an EMBL/GenBank/DDBJ whole genome shotgun (WGS) entry which is preliminary data.</text>
</comment>